<organism evidence="1 2">
    <name type="scientific">Rosa chinensis</name>
    <name type="common">China rose</name>
    <dbReference type="NCBI Taxonomy" id="74649"/>
    <lineage>
        <taxon>Eukaryota</taxon>
        <taxon>Viridiplantae</taxon>
        <taxon>Streptophyta</taxon>
        <taxon>Embryophyta</taxon>
        <taxon>Tracheophyta</taxon>
        <taxon>Spermatophyta</taxon>
        <taxon>Magnoliopsida</taxon>
        <taxon>eudicotyledons</taxon>
        <taxon>Gunneridae</taxon>
        <taxon>Pentapetalae</taxon>
        <taxon>rosids</taxon>
        <taxon>fabids</taxon>
        <taxon>Rosales</taxon>
        <taxon>Rosaceae</taxon>
        <taxon>Rosoideae</taxon>
        <taxon>Rosoideae incertae sedis</taxon>
        <taxon>Rosa</taxon>
    </lineage>
</organism>
<comment type="caution">
    <text evidence="1">The sequence shown here is derived from an EMBL/GenBank/DDBJ whole genome shotgun (WGS) entry which is preliminary data.</text>
</comment>
<protein>
    <submittedName>
        <fullName evidence="1">Uncharacterized protein</fullName>
    </submittedName>
</protein>
<accession>A0A2P6PMP7</accession>
<keyword evidence="2" id="KW-1185">Reference proteome</keyword>
<evidence type="ECO:0000313" key="2">
    <source>
        <dbReference type="Proteomes" id="UP000238479"/>
    </source>
</evidence>
<dbReference type="Gramene" id="PRQ23180">
    <property type="protein sequence ID" value="PRQ23180"/>
    <property type="gene ID" value="RchiOBHm_Chr6g0258541"/>
</dbReference>
<dbReference type="Proteomes" id="UP000238479">
    <property type="component" value="Chromosome 6"/>
</dbReference>
<proteinExistence type="predicted"/>
<dbReference type="AlphaFoldDB" id="A0A2P6PMP7"/>
<sequence>MFNLIATFATSFTFFSYQTECLGIEMLSIQKSKGSRISMKPDSKLSRMKDPQISTWWKLI</sequence>
<name>A0A2P6PMP7_ROSCH</name>
<gene>
    <name evidence="1" type="ORF">RchiOBHm_Chr6g0258541</name>
</gene>
<dbReference type="EMBL" id="PDCK01000044">
    <property type="protein sequence ID" value="PRQ23180.1"/>
    <property type="molecule type" value="Genomic_DNA"/>
</dbReference>
<reference evidence="1 2" key="1">
    <citation type="journal article" date="2018" name="Nat. Genet.">
        <title>The Rosa genome provides new insights in the design of modern roses.</title>
        <authorList>
            <person name="Bendahmane M."/>
        </authorList>
    </citation>
    <scope>NUCLEOTIDE SEQUENCE [LARGE SCALE GENOMIC DNA]</scope>
    <source>
        <strain evidence="2">cv. Old Blush</strain>
    </source>
</reference>
<evidence type="ECO:0000313" key="1">
    <source>
        <dbReference type="EMBL" id="PRQ23180.1"/>
    </source>
</evidence>